<dbReference type="AlphaFoldDB" id="A0A2H3E8E7"/>
<evidence type="ECO:0000313" key="1">
    <source>
        <dbReference type="EMBL" id="PBL03700.1"/>
    </source>
</evidence>
<dbReference type="Proteomes" id="UP000217790">
    <property type="component" value="Unassembled WGS sequence"/>
</dbReference>
<keyword evidence="2" id="KW-1185">Reference proteome</keyword>
<reference evidence="2" key="1">
    <citation type="journal article" date="2017" name="Nat. Ecol. Evol.">
        <title>Genome expansion and lineage-specific genetic innovations in the forest pathogenic fungi Armillaria.</title>
        <authorList>
            <person name="Sipos G."/>
            <person name="Prasanna A.N."/>
            <person name="Walter M.C."/>
            <person name="O'Connor E."/>
            <person name="Balint B."/>
            <person name="Krizsan K."/>
            <person name="Kiss B."/>
            <person name="Hess J."/>
            <person name="Varga T."/>
            <person name="Slot J."/>
            <person name="Riley R."/>
            <person name="Boka B."/>
            <person name="Rigling D."/>
            <person name="Barry K."/>
            <person name="Lee J."/>
            <person name="Mihaltcheva S."/>
            <person name="LaButti K."/>
            <person name="Lipzen A."/>
            <person name="Waldron R."/>
            <person name="Moloney N.M."/>
            <person name="Sperisen C."/>
            <person name="Kredics L."/>
            <person name="Vagvoelgyi C."/>
            <person name="Patrignani A."/>
            <person name="Fitzpatrick D."/>
            <person name="Nagy I."/>
            <person name="Doyle S."/>
            <person name="Anderson J.B."/>
            <person name="Grigoriev I.V."/>
            <person name="Gueldener U."/>
            <person name="Muensterkoetter M."/>
            <person name="Nagy L.G."/>
        </authorList>
    </citation>
    <scope>NUCLEOTIDE SEQUENCE [LARGE SCALE GENOMIC DNA]</scope>
    <source>
        <strain evidence="2">Ar21-2</strain>
    </source>
</reference>
<name>A0A2H3E8E7_ARMGA</name>
<gene>
    <name evidence="1" type="ORF">ARMGADRAFT_28569</name>
</gene>
<accession>A0A2H3E8E7</accession>
<dbReference type="EMBL" id="KZ293644">
    <property type="protein sequence ID" value="PBL03700.1"/>
    <property type="molecule type" value="Genomic_DNA"/>
</dbReference>
<organism evidence="1 2">
    <name type="scientific">Armillaria gallica</name>
    <name type="common">Bulbous honey fungus</name>
    <name type="synonym">Armillaria bulbosa</name>
    <dbReference type="NCBI Taxonomy" id="47427"/>
    <lineage>
        <taxon>Eukaryota</taxon>
        <taxon>Fungi</taxon>
        <taxon>Dikarya</taxon>
        <taxon>Basidiomycota</taxon>
        <taxon>Agaricomycotina</taxon>
        <taxon>Agaricomycetes</taxon>
        <taxon>Agaricomycetidae</taxon>
        <taxon>Agaricales</taxon>
        <taxon>Marasmiineae</taxon>
        <taxon>Physalacriaceae</taxon>
        <taxon>Armillaria</taxon>
    </lineage>
</organism>
<evidence type="ECO:0000313" key="2">
    <source>
        <dbReference type="Proteomes" id="UP000217790"/>
    </source>
</evidence>
<protein>
    <submittedName>
        <fullName evidence="1">Uncharacterized protein</fullName>
    </submittedName>
</protein>
<sequence>MAGVGPVLDNFTVDSVLGSITHDAQHIQNDISSARSTNQVHHKAQGHAHNTASPQTHFTKEMCPFIRDIRAGHRVPRRPVAFTLDMQLFMVTSEYPDFCVYATSLDSEMKLYVAYALDLTQYVRFFLDLYRRFTLFSIKSVRVDCRGF</sequence>
<dbReference type="InParanoid" id="A0A2H3E8E7"/>
<proteinExistence type="predicted"/>